<dbReference type="AlphaFoldDB" id="A0AAE4FP25"/>
<name>A0AAE4FP25_9CYAN</name>
<reference evidence="2" key="1">
    <citation type="submission" date="2023-07" db="EMBL/GenBank/DDBJ databases">
        <authorList>
            <person name="Luz R."/>
            <person name="Cordeiro R."/>
            <person name="Fonseca A."/>
            <person name="Goncalves V."/>
        </authorList>
    </citation>
    <scope>NUCLEOTIDE SEQUENCE [LARGE SCALE GENOMIC DNA]</scope>
    <source>
        <strain evidence="2">BACA0444</strain>
    </source>
</reference>
<protein>
    <recommendedName>
        <fullName evidence="3">Helicase HerA barrel domain-containing protein</fullName>
    </recommendedName>
</protein>
<gene>
    <name evidence="1" type="ORF">RIF25_01585</name>
</gene>
<proteinExistence type="predicted"/>
<sequence length="206" mass="22959">MNLKKKDTPISPFAEVIATSTAEFTAQCLESPNLDFPVLPGLGSWVKTIDELSGQTVYAIVCYAAAAPMDSIHRAQALGLSLQQLRLEQPQIFAMIKAEFRAAIMGFQGNGQTYQHLPPQPPQLHQAVYPCTGLELSPFAQNPLFLRTILHFRGGPVDAVIAATLRQMYQQQNYDQAWLIQAGRNLNTLLKEDYDRLRGILEQIHP</sequence>
<evidence type="ECO:0000313" key="1">
    <source>
        <dbReference type="EMBL" id="MDS3859490.1"/>
    </source>
</evidence>
<dbReference type="RefSeq" id="WP_322876803.1">
    <property type="nucleotide sequence ID" value="NZ_JAVMIP010000001.1"/>
</dbReference>
<dbReference type="Proteomes" id="UP001268256">
    <property type="component" value="Unassembled WGS sequence"/>
</dbReference>
<evidence type="ECO:0000313" key="2">
    <source>
        <dbReference type="Proteomes" id="UP001268256"/>
    </source>
</evidence>
<evidence type="ECO:0008006" key="3">
    <source>
        <dbReference type="Google" id="ProtNLM"/>
    </source>
</evidence>
<organism evidence="1 2">
    <name type="scientific">Pseudocalidococcus azoricus BACA0444</name>
    <dbReference type="NCBI Taxonomy" id="2918990"/>
    <lineage>
        <taxon>Bacteria</taxon>
        <taxon>Bacillati</taxon>
        <taxon>Cyanobacteriota</taxon>
        <taxon>Cyanophyceae</taxon>
        <taxon>Acaryochloridales</taxon>
        <taxon>Thermosynechococcaceae</taxon>
        <taxon>Pseudocalidococcus</taxon>
        <taxon>Pseudocalidococcus azoricus</taxon>
    </lineage>
</organism>
<dbReference type="EMBL" id="JAVMIP010000001">
    <property type="protein sequence ID" value="MDS3859490.1"/>
    <property type="molecule type" value="Genomic_DNA"/>
</dbReference>
<keyword evidence="2" id="KW-1185">Reference proteome</keyword>
<accession>A0AAE4FP25</accession>
<comment type="caution">
    <text evidence="1">The sequence shown here is derived from an EMBL/GenBank/DDBJ whole genome shotgun (WGS) entry which is preliminary data.</text>
</comment>